<feature type="signal peptide" evidence="1">
    <location>
        <begin position="1"/>
        <end position="20"/>
    </location>
</feature>
<sequence>MHVSVLHVFSIAVVQYFIACLEVNQIIELGKEIEEEINEMTGNKQEIKLNLETYRNYLKQLLRLLKRNSPKGKKIYAAMEEIVGPPHISIPIYNVLNKHVYNWTRKEASKLEGVIDDTIDAWNEIESIIANNTNWQVEVKNEDLADPCTMVNLTLDCVGNRNISMSVLDNRCGDFNTC</sequence>
<gene>
    <name evidence="2" type="ORF">g.1825</name>
</gene>
<evidence type="ECO:0008006" key="3">
    <source>
        <dbReference type="Google" id="ProtNLM"/>
    </source>
</evidence>
<protein>
    <recommendedName>
        <fullName evidence="3">Secreted protein</fullName>
    </recommendedName>
</protein>
<dbReference type="EMBL" id="GEDC01015197">
    <property type="protein sequence ID" value="JAS22101.1"/>
    <property type="molecule type" value="Transcribed_RNA"/>
</dbReference>
<evidence type="ECO:0000256" key="1">
    <source>
        <dbReference type="SAM" id="SignalP"/>
    </source>
</evidence>
<keyword evidence="1" id="KW-0732">Signal</keyword>
<reference evidence="2" key="1">
    <citation type="submission" date="2015-12" db="EMBL/GenBank/DDBJ databases">
        <title>De novo transcriptome assembly of four potential Pierce s Disease insect vectors from Arizona vineyards.</title>
        <authorList>
            <person name="Tassone E.E."/>
        </authorList>
    </citation>
    <scope>NUCLEOTIDE SEQUENCE</scope>
</reference>
<evidence type="ECO:0000313" key="2">
    <source>
        <dbReference type="EMBL" id="JAS22101.1"/>
    </source>
</evidence>
<accession>A0A1B6D8V3</accession>
<organism evidence="2">
    <name type="scientific">Clastoptera arizonana</name>
    <name type="common">Arizona spittle bug</name>
    <dbReference type="NCBI Taxonomy" id="38151"/>
    <lineage>
        <taxon>Eukaryota</taxon>
        <taxon>Metazoa</taxon>
        <taxon>Ecdysozoa</taxon>
        <taxon>Arthropoda</taxon>
        <taxon>Hexapoda</taxon>
        <taxon>Insecta</taxon>
        <taxon>Pterygota</taxon>
        <taxon>Neoptera</taxon>
        <taxon>Paraneoptera</taxon>
        <taxon>Hemiptera</taxon>
        <taxon>Auchenorrhyncha</taxon>
        <taxon>Cercopoidea</taxon>
        <taxon>Clastopteridae</taxon>
        <taxon>Clastoptera</taxon>
    </lineage>
</organism>
<proteinExistence type="predicted"/>
<name>A0A1B6D8V3_9HEMI</name>
<dbReference type="AlphaFoldDB" id="A0A1B6D8V3"/>
<feature type="chain" id="PRO_5008581045" description="Secreted protein" evidence="1">
    <location>
        <begin position="21"/>
        <end position="178"/>
    </location>
</feature>